<dbReference type="Proteomes" id="UP000236291">
    <property type="component" value="Unassembled WGS sequence"/>
</dbReference>
<comment type="caution">
    <text evidence="2">The sequence shown here is derived from an EMBL/GenBank/DDBJ whole genome shotgun (WGS) entry which is preliminary data.</text>
</comment>
<proteinExistence type="predicted"/>
<dbReference type="InterPro" id="IPR036397">
    <property type="entry name" value="RNaseH_sf"/>
</dbReference>
<reference evidence="2 3" key="2">
    <citation type="journal article" date="2017" name="Front. Plant Sci.">
        <title>Gene Classification and Mining of Molecular Markers Useful in Red Clover (Trifolium pratense) Breeding.</title>
        <authorList>
            <person name="Istvanek J."/>
            <person name="Dluhosova J."/>
            <person name="Dluhos P."/>
            <person name="Patkova L."/>
            <person name="Nedelnik J."/>
            <person name="Repkova J."/>
        </authorList>
    </citation>
    <scope>NUCLEOTIDE SEQUENCE [LARGE SCALE GENOMIC DNA]</scope>
    <source>
        <strain evidence="3">cv. Tatra</strain>
        <tissue evidence="2">Young leaves</tissue>
    </source>
</reference>
<dbReference type="Gene3D" id="3.30.420.10">
    <property type="entry name" value="Ribonuclease H-like superfamily/Ribonuclease H"/>
    <property type="match status" value="1"/>
</dbReference>
<dbReference type="CDD" id="cd06222">
    <property type="entry name" value="RNase_H_like"/>
    <property type="match status" value="1"/>
</dbReference>
<accession>A0A2K3JRV4</accession>
<dbReference type="SUPFAM" id="SSF53098">
    <property type="entry name" value="Ribonuclease H-like"/>
    <property type="match status" value="1"/>
</dbReference>
<protein>
    <submittedName>
        <fullName evidence="2">Ribonuclease H</fullName>
    </submittedName>
</protein>
<gene>
    <name evidence="2" type="ORF">L195_g050051</name>
</gene>
<dbReference type="AlphaFoldDB" id="A0A2K3JRV4"/>
<evidence type="ECO:0000259" key="1">
    <source>
        <dbReference type="Pfam" id="PF13456"/>
    </source>
</evidence>
<dbReference type="GO" id="GO:0004523">
    <property type="term" value="F:RNA-DNA hybrid ribonuclease activity"/>
    <property type="evidence" value="ECO:0007669"/>
    <property type="project" value="InterPro"/>
</dbReference>
<name>A0A2K3JRV4_TRIPR</name>
<dbReference type="InterPro" id="IPR012337">
    <property type="entry name" value="RNaseH-like_sf"/>
</dbReference>
<organism evidence="2 3">
    <name type="scientific">Trifolium pratense</name>
    <name type="common">Red clover</name>
    <dbReference type="NCBI Taxonomy" id="57577"/>
    <lineage>
        <taxon>Eukaryota</taxon>
        <taxon>Viridiplantae</taxon>
        <taxon>Streptophyta</taxon>
        <taxon>Embryophyta</taxon>
        <taxon>Tracheophyta</taxon>
        <taxon>Spermatophyta</taxon>
        <taxon>Magnoliopsida</taxon>
        <taxon>eudicotyledons</taxon>
        <taxon>Gunneridae</taxon>
        <taxon>Pentapetalae</taxon>
        <taxon>rosids</taxon>
        <taxon>fabids</taxon>
        <taxon>Fabales</taxon>
        <taxon>Fabaceae</taxon>
        <taxon>Papilionoideae</taxon>
        <taxon>50 kb inversion clade</taxon>
        <taxon>NPAAA clade</taxon>
        <taxon>Hologalegina</taxon>
        <taxon>IRL clade</taxon>
        <taxon>Trifolieae</taxon>
        <taxon>Trifolium</taxon>
    </lineage>
</organism>
<dbReference type="EMBL" id="ASHM01075248">
    <property type="protein sequence ID" value="PNX56764.1"/>
    <property type="molecule type" value="Genomic_DNA"/>
</dbReference>
<dbReference type="GO" id="GO:0003676">
    <property type="term" value="F:nucleic acid binding"/>
    <property type="evidence" value="ECO:0007669"/>
    <property type="project" value="InterPro"/>
</dbReference>
<reference evidence="2 3" key="1">
    <citation type="journal article" date="2014" name="Am. J. Bot.">
        <title>Genome assembly and annotation for red clover (Trifolium pratense; Fabaceae).</title>
        <authorList>
            <person name="Istvanek J."/>
            <person name="Jaros M."/>
            <person name="Krenek A."/>
            <person name="Repkova J."/>
        </authorList>
    </citation>
    <scope>NUCLEOTIDE SEQUENCE [LARGE SCALE GENOMIC DNA]</scope>
    <source>
        <strain evidence="3">cv. Tatra</strain>
        <tissue evidence="2">Young leaves</tissue>
    </source>
</reference>
<evidence type="ECO:0000313" key="3">
    <source>
        <dbReference type="Proteomes" id="UP000236291"/>
    </source>
</evidence>
<dbReference type="InterPro" id="IPR044730">
    <property type="entry name" value="RNase_H-like_dom_plant"/>
</dbReference>
<dbReference type="PANTHER" id="PTHR47074">
    <property type="entry name" value="BNAC02G40300D PROTEIN"/>
    <property type="match status" value="1"/>
</dbReference>
<feature type="domain" description="RNase H type-1" evidence="1">
    <location>
        <begin position="130"/>
        <end position="206"/>
    </location>
</feature>
<evidence type="ECO:0000313" key="2">
    <source>
        <dbReference type="EMBL" id="PNX56764.1"/>
    </source>
</evidence>
<dbReference type="PANTHER" id="PTHR47074:SF11">
    <property type="entry name" value="REVERSE TRANSCRIPTASE-LIKE PROTEIN"/>
    <property type="match status" value="1"/>
</dbReference>
<dbReference type="InterPro" id="IPR052929">
    <property type="entry name" value="RNase_H-like_EbsB-rel"/>
</dbReference>
<sequence>MEHAFMHCEWTKRVWFSSPLTLHHVHDINFNEWYQNMLNITDRQCMQMINSILYSIWKSRNDLVFNKKDIPAYSAMEKALQCLEDYQRSCDTEKAHPDDSTSSKTRNDISWSPPPMSCLKLNVDSHLLEGVSRWGLGMVLRREDGRCIGAMTKLVTGSGDVALAETTGLFEALQWATNIKDMEVIVEMDAAVVVRAIQTRRFPKKKHHFIFEFFCSLARSFGPSLTAISCPLGSVP</sequence>
<dbReference type="Pfam" id="PF13456">
    <property type="entry name" value="RVT_3"/>
    <property type="match status" value="1"/>
</dbReference>
<dbReference type="InterPro" id="IPR002156">
    <property type="entry name" value="RNaseH_domain"/>
</dbReference>